<keyword evidence="9" id="KW-0458">Lysosome</keyword>
<keyword evidence="3 15" id="KW-0812">Transmembrane</keyword>
<keyword evidence="6 15" id="KW-1133">Transmembrane helix</keyword>
<dbReference type="STRING" id="240159.A0A4U5UQ49"/>
<dbReference type="InterPro" id="IPR006603">
    <property type="entry name" value="PQ-loop_rpt"/>
</dbReference>
<evidence type="ECO:0000256" key="6">
    <source>
        <dbReference type="ARBA" id="ARBA00022989"/>
    </source>
</evidence>
<dbReference type="Gene3D" id="1.20.1280.290">
    <property type="match status" value="2"/>
</dbReference>
<evidence type="ECO:0000256" key="13">
    <source>
        <dbReference type="ARBA" id="ARBA00079342"/>
    </source>
</evidence>
<feature type="transmembrane region" description="Helical" evidence="15">
    <location>
        <begin position="269"/>
        <end position="290"/>
    </location>
</feature>
<evidence type="ECO:0000256" key="2">
    <source>
        <dbReference type="ARBA" id="ARBA00022448"/>
    </source>
</evidence>
<evidence type="ECO:0000256" key="11">
    <source>
        <dbReference type="ARBA" id="ARBA00056009"/>
    </source>
</evidence>
<dbReference type="Proteomes" id="UP000298787">
    <property type="component" value="Chromosome 10"/>
</dbReference>
<evidence type="ECO:0000256" key="12">
    <source>
        <dbReference type="ARBA" id="ARBA00068323"/>
    </source>
</evidence>
<gene>
    <name evidence="16" type="ORF">D9C73_011248</name>
</gene>
<comment type="function">
    <text evidence="11">Amino acid transporter that specifically mediates the pH-dependent export of the cationic amino acids arginine, histidine and lysine from lysosomes.</text>
</comment>
<comment type="subcellular location">
    <subcellularLocation>
        <location evidence="1">Lysosome membrane</location>
        <topology evidence="1">Multi-pass membrane protein</topology>
    </subcellularLocation>
</comment>
<evidence type="ECO:0000256" key="14">
    <source>
        <dbReference type="ARBA" id="ARBA00081269"/>
    </source>
</evidence>
<sequence length="316" mass="34956">MSADTQQNMCADGVLTRGAFGSTTQGNFTSLCPNGTQWVWEGLGECAQDARDMASIYLGLLSILCFMASSLPQYYSSCKTGNMDSALSIWFLLMWLGGDSCNLLGSFLADQLPLQTYTAVYYVLADLLMLSMYFYYKIRNKMNESRRVLHVLGVACVVGFTTSFAHLPGLGTQQEIIPSGFRSRALLSTSDVSTIRAFTPKEIIGFSIGSVSSVLYLCSRLPQMYTNYKRKSTEGVSFFLFALVILGNTTYGLSVLLKNPDEGQGESSYMIHHLPWLIGSLGTLSLDLIISIQFMMYRKSQVVEDGLDERTPLIRS</sequence>
<proteinExistence type="inferred from homology"/>
<evidence type="ECO:0000256" key="7">
    <source>
        <dbReference type="ARBA" id="ARBA00023136"/>
    </source>
</evidence>
<feature type="transmembrane region" description="Helical" evidence="15">
    <location>
        <begin position="87"/>
        <end position="107"/>
    </location>
</feature>
<evidence type="ECO:0000313" key="16">
    <source>
        <dbReference type="EMBL" id="TKS77157.1"/>
    </source>
</evidence>
<evidence type="ECO:0000256" key="15">
    <source>
        <dbReference type="SAM" id="Phobius"/>
    </source>
</evidence>
<accession>A0A4U5UQ49</accession>
<feature type="transmembrane region" description="Helical" evidence="15">
    <location>
        <begin position="119"/>
        <end position="136"/>
    </location>
</feature>
<evidence type="ECO:0000256" key="4">
    <source>
        <dbReference type="ARBA" id="ARBA00022737"/>
    </source>
</evidence>
<organism evidence="16 17">
    <name type="scientific">Collichthys lucidus</name>
    <name type="common">Big head croaker</name>
    <name type="synonym">Sciaena lucida</name>
    <dbReference type="NCBI Taxonomy" id="240159"/>
    <lineage>
        <taxon>Eukaryota</taxon>
        <taxon>Metazoa</taxon>
        <taxon>Chordata</taxon>
        <taxon>Craniata</taxon>
        <taxon>Vertebrata</taxon>
        <taxon>Euteleostomi</taxon>
        <taxon>Actinopterygii</taxon>
        <taxon>Neopterygii</taxon>
        <taxon>Teleostei</taxon>
        <taxon>Neoteleostei</taxon>
        <taxon>Acanthomorphata</taxon>
        <taxon>Eupercaria</taxon>
        <taxon>Sciaenidae</taxon>
        <taxon>Collichthys</taxon>
    </lineage>
</organism>
<evidence type="ECO:0000256" key="1">
    <source>
        <dbReference type="ARBA" id="ARBA00004155"/>
    </source>
</evidence>
<protein>
    <recommendedName>
        <fullName evidence="12">Lysosomal amino acid transporter 1 homolog</fullName>
    </recommendedName>
    <alternativeName>
        <fullName evidence="13">PQ-loop repeat-containing protein 2</fullName>
    </alternativeName>
    <alternativeName>
        <fullName evidence="14">Solute carrier family 66 member 1</fullName>
    </alternativeName>
</protein>
<keyword evidence="4" id="KW-0677">Repeat</keyword>
<name>A0A4U5UQ49_COLLU</name>
<evidence type="ECO:0000256" key="5">
    <source>
        <dbReference type="ARBA" id="ARBA00022970"/>
    </source>
</evidence>
<evidence type="ECO:0000313" key="17">
    <source>
        <dbReference type="Proteomes" id="UP000298787"/>
    </source>
</evidence>
<comment type="similarity">
    <text evidence="10">Belongs to the laat-1 family.</text>
</comment>
<dbReference type="PANTHER" id="PTHR16201">
    <property type="entry name" value="SEVEN TRANSMEMBRANE PROTEIN 1-RELATED"/>
    <property type="match status" value="1"/>
</dbReference>
<dbReference type="SMART" id="SM00679">
    <property type="entry name" value="CTNS"/>
    <property type="match status" value="2"/>
</dbReference>
<dbReference type="GO" id="GO:0080144">
    <property type="term" value="P:intracellular amino acid homeostasis"/>
    <property type="evidence" value="ECO:0007669"/>
    <property type="project" value="UniProtKB-ARBA"/>
</dbReference>
<keyword evidence="7 15" id="KW-0472">Membrane</keyword>
<feature type="transmembrane region" description="Helical" evidence="15">
    <location>
        <begin position="203"/>
        <end position="223"/>
    </location>
</feature>
<keyword evidence="5" id="KW-0029">Amino-acid transport</keyword>
<dbReference type="Pfam" id="PF04193">
    <property type="entry name" value="PQ-loop"/>
    <property type="match status" value="2"/>
</dbReference>
<dbReference type="EMBL" id="CM014087">
    <property type="protein sequence ID" value="TKS77157.1"/>
    <property type="molecule type" value="Genomic_DNA"/>
</dbReference>
<feature type="transmembrane region" description="Helical" evidence="15">
    <location>
        <begin position="235"/>
        <end position="257"/>
    </location>
</feature>
<keyword evidence="2" id="KW-0813">Transport</keyword>
<evidence type="ECO:0000256" key="9">
    <source>
        <dbReference type="ARBA" id="ARBA00023228"/>
    </source>
</evidence>
<evidence type="ECO:0000256" key="3">
    <source>
        <dbReference type="ARBA" id="ARBA00022692"/>
    </source>
</evidence>
<reference evidence="16 17" key="1">
    <citation type="submission" date="2019-01" db="EMBL/GenBank/DDBJ databases">
        <title>Genome Assembly of Collichthys lucidus.</title>
        <authorList>
            <person name="Cai M."/>
            <person name="Xiao S."/>
        </authorList>
    </citation>
    <scope>NUCLEOTIDE SEQUENCE [LARGE SCALE GENOMIC DNA]</scope>
    <source>
        <strain evidence="16">JT15FE1705JMU</strain>
        <tissue evidence="16">Muscle</tissue>
    </source>
</reference>
<evidence type="ECO:0000256" key="10">
    <source>
        <dbReference type="ARBA" id="ARBA00038039"/>
    </source>
</evidence>
<keyword evidence="8" id="KW-0325">Glycoprotein</keyword>
<dbReference type="PANTHER" id="PTHR16201:SF36">
    <property type="entry name" value="LYSOSOMAL AMINO ACID TRANSPORTER 1 HOMOLOG"/>
    <property type="match status" value="1"/>
</dbReference>
<dbReference type="FunFam" id="1.20.1280.290:FF:000017">
    <property type="entry name" value="lysosomal amino acid transporter 1 homolog"/>
    <property type="match status" value="1"/>
</dbReference>
<feature type="transmembrane region" description="Helical" evidence="15">
    <location>
        <begin position="54"/>
        <end position="75"/>
    </location>
</feature>
<dbReference type="FunFam" id="1.20.1280.290:FF:000013">
    <property type="entry name" value="lysosomal amino acid transporter 1 homolog"/>
    <property type="match status" value="1"/>
</dbReference>
<keyword evidence="17" id="KW-1185">Reference proteome</keyword>
<dbReference type="InterPro" id="IPR051415">
    <property type="entry name" value="LAAT-1"/>
</dbReference>
<feature type="transmembrane region" description="Helical" evidence="15">
    <location>
        <begin position="148"/>
        <end position="167"/>
    </location>
</feature>
<evidence type="ECO:0000256" key="8">
    <source>
        <dbReference type="ARBA" id="ARBA00023180"/>
    </source>
</evidence>
<dbReference type="GO" id="GO:0005765">
    <property type="term" value="C:lysosomal membrane"/>
    <property type="evidence" value="ECO:0007669"/>
    <property type="project" value="UniProtKB-SubCell"/>
</dbReference>
<dbReference type="GO" id="GO:0015174">
    <property type="term" value="F:basic amino acid transmembrane transporter activity"/>
    <property type="evidence" value="ECO:0007669"/>
    <property type="project" value="TreeGrafter"/>
</dbReference>
<dbReference type="AlphaFoldDB" id="A0A4U5UQ49"/>